<evidence type="ECO:0000313" key="2">
    <source>
        <dbReference type="EMBL" id="TCJ96371.1"/>
    </source>
</evidence>
<feature type="compositionally biased region" description="Polar residues" evidence="1">
    <location>
        <begin position="10"/>
        <end position="23"/>
    </location>
</feature>
<dbReference type="STRING" id="1210063.GCA_001612665_00062"/>
<protein>
    <submittedName>
        <fullName evidence="2">Uncharacterized protein</fullName>
    </submittedName>
</protein>
<keyword evidence="3" id="KW-1185">Reference proteome</keyword>
<proteinExistence type="predicted"/>
<organism evidence="2 3">
    <name type="scientific">Nocardia alba</name>
    <dbReference type="NCBI Taxonomy" id="225051"/>
    <lineage>
        <taxon>Bacteria</taxon>
        <taxon>Bacillati</taxon>
        <taxon>Actinomycetota</taxon>
        <taxon>Actinomycetes</taxon>
        <taxon>Mycobacteriales</taxon>
        <taxon>Nocardiaceae</taxon>
        <taxon>Nocardia</taxon>
    </lineage>
</organism>
<dbReference type="AlphaFoldDB" id="A0A4R1FYN3"/>
<gene>
    <name evidence="2" type="ORF">DFR71_2400</name>
</gene>
<dbReference type="Proteomes" id="UP000294856">
    <property type="component" value="Unassembled WGS sequence"/>
</dbReference>
<dbReference type="EMBL" id="SMFR01000002">
    <property type="protein sequence ID" value="TCJ96371.1"/>
    <property type="molecule type" value="Genomic_DNA"/>
</dbReference>
<evidence type="ECO:0000256" key="1">
    <source>
        <dbReference type="SAM" id="MobiDB-lite"/>
    </source>
</evidence>
<comment type="caution">
    <text evidence="2">The sequence shown here is derived from an EMBL/GenBank/DDBJ whole genome shotgun (WGS) entry which is preliminary data.</text>
</comment>
<feature type="region of interest" description="Disordered" evidence="1">
    <location>
        <begin position="1"/>
        <end position="38"/>
    </location>
</feature>
<name>A0A4R1FYN3_9NOCA</name>
<evidence type="ECO:0000313" key="3">
    <source>
        <dbReference type="Proteomes" id="UP000294856"/>
    </source>
</evidence>
<reference evidence="2 3" key="1">
    <citation type="submission" date="2019-03" db="EMBL/GenBank/DDBJ databases">
        <title>Genomic Encyclopedia of Type Strains, Phase IV (KMG-IV): sequencing the most valuable type-strain genomes for metagenomic binning, comparative biology and taxonomic classification.</title>
        <authorList>
            <person name="Goeker M."/>
        </authorList>
    </citation>
    <scope>NUCLEOTIDE SEQUENCE [LARGE SCALE GENOMIC DNA]</scope>
    <source>
        <strain evidence="2 3">DSM 44684</strain>
    </source>
</reference>
<accession>A0A4R1FYN3</accession>
<sequence length="38" mass="4058">MEPQKLSIMALSSPSPTVPNEGSSPAERIFSPKTQEAN</sequence>